<feature type="region of interest" description="Disordered" evidence="1">
    <location>
        <begin position="1"/>
        <end position="68"/>
    </location>
</feature>
<comment type="caution">
    <text evidence="2">The sequence shown here is derived from an EMBL/GenBank/DDBJ whole genome shotgun (WGS) entry which is preliminary data.</text>
</comment>
<dbReference type="AlphaFoldDB" id="A0AAP0E7B4"/>
<reference evidence="2 3" key="1">
    <citation type="submission" date="2024-01" db="EMBL/GenBank/DDBJ databases">
        <title>Genome assemblies of Stephania.</title>
        <authorList>
            <person name="Yang L."/>
        </authorList>
    </citation>
    <scope>NUCLEOTIDE SEQUENCE [LARGE SCALE GENOMIC DNA]</scope>
    <source>
        <strain evidence="2">YNDBR</strain>
        <tissue evidence="2">Leaf</tissue>
    </source>
</reference>
<evidence type="ECO:0000256" key="1">
    <source>
        <dbReference type="SAM" id="MobiDB-lite"/>
    </source>
</evidence>
<dbReference type="GO" id="GO:0005634">
    <property type="term" value="C:nucleus"/>
    <property type="evidence" value="ECO:0007669"/>
    <property type="project" value="TreeGrafter"/>
</dbReference>
<feature type="compositionally biased region" description="Polar residues" evidence="1">
    <location>
        <begin position="54"/>
        <end position="64"/>
    </location>
</feature>
<feature type="compositionally biased region" description="Low complexity" evidence="1">
    <location>
        <begin position="18"/>
        <end position="27"/>
    </location>
</feature>
<proteinExistence type="predicted"/>
<evidence type="ECO:0000313" key="3">
    <source>
        <dbReference type="Proteomes" id="UP001420932"/>
    </source>
</evidence>
<name>A0AAP0E7B4_9MAGN</name>
<dbReference type="PANTHER" id="PTHR24030">
    <property type="entry name" value="PROTEIN CMSS1"/>
    <property type="match status" value="1"/>
</dbReference>
<dbReference type="Pfam" id="PF14617">
    <property type="entry name" value="CMS1"/>
    <property type="match status" value="1"/>
</dbReference>
<organism evidence="2 3">
    <name type="scientific">Stephania yunnanensis</name>
    <dbReference type="NCBI Taxonomy" id="152371"/>
    <lineage>
        <taxon>Eukaryota</taxon>
        <taxon>Viridiplantae</taxon>
        <taxon>Streptophyta</taxon>
        <taxon>Embryophyta</taxon>
        <taxon>Tracheophyta</taxon>
        <taxon>Spermatophyta</taxon>
        <taxon>Magnoliopsida</taxon>
        <taxon>Ranunculales</taxon>
        <taxon>Menispermaceae</taxon>
        <taxon>Menispermoideae</taxon>
        <taxon>Cissampelideae</taxon>
        <taxon>Stephania</taxon>
    </lineage>
</organism>
<dbReference type="PANTHER" id="PTHR24030:SF0">
    <property type="entry name" value="PROTEIN CMSS1"/>
    <property type="match status" value="1"/>
</dbReference>
<keyword evidence="3" id="KW-1185">Reference proteome</keyword>
<evidence type="ECO:0000313" key="2">
    <source>
        <dbReference type="EMBL" id="KAK9087966.1"/>
    </source>
</evidence>
<dbReference type="Proteomes" id="UP001420932">
    <property type="component" value="Unassembled WGS sequence"/>
</dbReference>
<dbReference type="GO" id="GO:0030686">
    <property type="term" value="C:90S preribosome"/>
    <property type="evidence" value="ECO:0007669"/>
    <property type="project" value="TreeGrafter"/>
</dbReference>
<feature type="compositionally biased region" description="Basic residues" evidence="1">
    <location>
        <begin position="34"/>
        <end position="53"/>
    </location>
</feature>
<accession>A0AAP0E7B4</accession>
<sequence>MATFKQNPKKRNRHEFNKNPNPSKNPNTIPLKSQRPRRRRRARTMKRTTKSRNRNSCVVEQSQGLEEDSEALSKHMKRAFGKSWKEVLCDGKLAEGGLILGTLRSLRPLTSECRAAKLFAKHMKVEEQVSSLKSRVNIASGTPSRIKKLIEIDALGLSRIAVLVLDMHTDAKGYSLFTLPQVSAEFWDLYNSYFHQKLVKGDLRICLYGPIPCSKEEKDALSLSMMNEP</sequence>
<dbReference type="EMBL" id="JBBNAF010000013">
    <property type="protein sequence ID" value="KAK9087966.1"/>
    <property type="molecule type" value="Genomic_DNA"/>
</dbReference>
<protein>
    <submittedName>
        <fullName evidence="2">Uncharacterized protein</fullName>
    </submittedName>
</protein>
<dbReference type="InterPro" id="IPR032704">
    <property type="entry name" value="Cms1"/>
</dbReference>
<gene>
    <name evidence="2" type="ORF">Syun_030360</name>
</gene>